<dbReference type="GO" id="GO:0043190">
    <property type="term" value="C:ATP-binding cassette (ABC) transporter complex"/>
    <property type="evidence" value="ECO:0007669"/>
    <property type="project" value="TreeGrafter"/>
</dbReference>
<organism evidence="7 8">
    <name type="scientific">Treponema medium ATCC 700293</name>
    <dbReference type="NCBI Taxonomy" id="1125700"/>
    <lineage>
        <taxon>Bacteria</taxon>
        <taxon>Pseudomonadati</taxon>
        <taxon>Spirochaetota</taxon>
        <taxon>Spirochaetia</taxon>
        <taxon>Spirochaetales</taxon>
        <taxon>Treponemataceae</taxon>
        <taxon>Treponema</taxon>
    </lineage>
</organism>
<dbReference type="Proteomes" id="UP000014634">
    <property type="component" value="Unassembled WGS sequence"/>
</dbReference>
<evidence type="ECO:0000256" key="5">
    <source>
        <dbReference type="ARBA" id="ARBA00023136"/>
    </source>
</evidence>
<dbReference type="PANTHER" id="PTHR33529:SF6">
    <property type="entry name" value="YJGP_YJGQ FAMILY PERMEASE"/>
    <property type="match status" value="1"/>
</dbReference>
<dbReference type="EMBL" id="ATFE01000001">
    <property type="protein sequence ID" value="EPF30035.1"/>
    <property type="molecule type" value="Genomic_DNA"/>
</dbReference>
<dbReference type="PANTHER" id="PTHR33529">
    <property type="entry name" value="SLR0882 PROTEIN-RELATED"/>
    <property type="match status" value="1"/>
</dbReference>
<evidence type="ECO:0000313" key="7">
    <source>
        <dbReference type="EMBL" id="EPF30035.1"/>
    </source>
</evidence>
<feature type="transmembrane region" description="Helical" evidence="6">
    <location>
        <begin position="299"/>
        <end position="317"/>
    </location>
</feature>
<sequence>MKILQRYLLQLFFPVFVITILFFILLLQLGDLFLNLPQYLQNQARFVTLLRVMYLYLPKCISFAMPLSVLFASSYTMGNMYAKNELTSIFASGMPLAVLVAPLVLCGFLLSIGMFYFEDRILIHFQRQKIALVNSILEPQQNLNSSDLVILSESGKVVYFADYYDDNQKELSNVLIVIRTESGDISTVIKGNSAYWQTDHWEVTDKSIYTFTADNDVLYQDSIDEKLFSEPPETFQRNITSIDEMTIAQAKLFINNLKKMGLPYHEYLSQYYRRFSFPFTTFIVLFFSVSIGGRFKKNILLMSLLFSLALAVLYYVTEMMTMLFAKWEYISPLAGAFLPLLIFTFLSIAMLRIART</sequence>
<evidence type="ECO:0000256" key="1">
    <source>
        <dbReference type="ARBA" id="ARBA00004651"/>
    </source>
</evidence>
<dbReference type="AlphaFoldDB" id="A0AA87NP99"/>
<keyword evidence="5 6" id="KW-0472">Membrane</keyword>
<feature type="transmembrane region" description="Helical" evidence="6">
    <location>
        <begin position="329"/>
        <end position="354"/>
    </location>
</feature>
<feature type="transmembrane region" description="Helical" evidence="6">
    <location>
        <begin position="275"/>
        <end position="293"/>
    </location>
</feature>
<feature type="transmembrane region" description="Helical" evidence="6">
    <location>
        <begin position="96"/>
        <end position="117"/>
    </location>
</feature>
<dbReference type="Pfam" id="PF03739">
    <property type="entry name" value="LptF_LptG"/>
    <property type="match status" value="1"/>
</dbReference>
<keyword evidence="4 6" id="KW-1133">Transmembrane helix</keyword>
<feature type="transmembrane region" description="Helical" evidence="6">
    <location>
        <begin position="55"/>
        <end position="76"/>
    </location>
</feature>
<name>A0AA87NP99_TREMD</name>
<comment type="caution">
    <text evidence="7">The sequence shown here is derived from an EMBL/GenBank/DDBJ whole genome shotgun (WGS) entry which is preliminary data.</text>
</comment>
<evidence type="ECO:0000256" key="4">
    <source>
        <dbReference type="ARBA" id="ARBA00022989"/>
    </source>
</evidence>
<protein>
    <recommendedName>
        <fullName evidence="9">YjgP/YjgQ family permease</fullName>
    </recommendedName>
</protein>
<dbReference type="RefSeq" id="WP_016522127.1">
    <property type="nucleotide sequence ID" value="NZ_KE332517.1"/>
</dbReference>
<feature type="transmembrane region" description="Helical" evidence="6">
    <location>
        <begin position="12"/>
        <end position="34"/>
    </location>
</feature>
<keyword evidence="3 6" id="KW-0812">Transmembrane</keyword>
<comment type="subcellular location">
    <subcellularLocation>
        <location evidence="1">Cell membrane</location>
        <topology evidence="1">Multi-pass membrane protein</topology>
    </subcellularLocation>
</comment>
<evidence type="ECO:0008006" key="9">
    <source>
        <dbReference type="Google" id="ProtNLM"/>
    </source>
</evidence>
<dbReference type="InterPro" id="IPR005495">
    <property type="entry name" value="LptG/LptF_permease"/>
</dbReference>
<proteinExistence type="predicted"/>
<dbReference type="GO" id="GO:0015920">
    <property type="term" value="P:lipopolysaccharide transport"/>
    <property type="evidence" value="ECO:0007669"/>
    <property type="project" value="TreeGrafter"/>
</dbReference>
<evidence type="ECO:0000256" key="6">
    <source>
        <dbReference type="SAM" id="Phobius"/>
    </source>
</evidence>
<evidence type="ECO:0000256" key="3">
    <source>
        <dbReference type="ARBA" id="ARBA00022692"/>
    </source>
</evidence>
<reference evidence="7 8" key="1">
    <citation type="submission" date="2013-04" db="EMBL/GenBank/DDBJ databases">
        <title>The Genome Sequence of Treponema medium ATCC 700293.</title>
        <authorList>
            <consortium name="The Broad Institute Genomics Platform"/>
            <person name="Earl A."/>
            <person name="Ward D."/>
            <person name="Feldgarden M."/>
            <person name="Gevers D."/>
            <person name="Leonetti C."/>
            <person name="Blanton J.M."/>
            <person name="Dewhirst F.E."/>
            <person name="Izard J."/>
            <person name="Walker B."/>
            <person name="Young S."/>
            <person name="Zeng Q."/>
            <person name="Gargeya S."/>
            <person name="Fitzgerald M."/>
            <person name="Haas B."/>
            <person name="Abouelleil A."/>
            <person name="Allen A.W."/>
            <person name="Alvarado L."/>
            <person name="Arachchi H.M."/>
            <person name="Berlin A.M."/>
            <person name="Chapman S.B."/>
            <person name="Gainer-Dewar J."/>
            <person name="Goldberg J."/>
            <person name="Griggs A."/>
            <person name="Gujja S."/>
            <person name="Hansen M."/>
            <person name="Howarth C."/>
            <person name="Imamovic A."/>
            <person name="Ireland A."/>
            <person name="Larimer J."/>
            <person name="McCowan C."/>
            <person name="Murphy C."/>
            <person name="Pearson M."/>
            <person name="Poon T.W."/>
            <person name="Priest M."/>
            <person name="Roberts A."/>
            <person name="Saif S."/>
            <person name="Shea T."/>
            <person name="Sisk P."/>
            <person name="Sykes S."/>
            <person name="Wortman J."/>
            <person name="Nusbaum C."/>
            <person name="Birren B."/>
        </authorList>
    </citation>
    <scope>NUCLEOTIDE SEQUENCE [LARGE SCALE GENOMIC DNA]</scope>
    <source>
        <strain evidence="7 8">ATCC 700293</strain>
    </source>
</reference>
<evidence type="ECO:0000313" key="8">
    <source>
        <dbReference type="Proteomes" id="UP000014634"/>
    </source>
</evidence>
<accession>A0AA87NP99</accession>
<gene>
    <name evidence="7" type="ORF">HMPREF9195_00047</name>
</gene>
<keyword evidence="2" id="KW-1003">Cell membrane</keyword>
<evidence type="ECO:0000256" key="2">
    <source>
        <dbReference type="ARBA" id="ARBA00022475"/>
    </source>
</evidence>